<dbReference type="GO" id="GO:0006730">
    <property type="term" value="P:one-carbon metabolic process"/>
    <property type="evidence" value="ECO:0007669"/>
    <property type="project" value="TreeGrafter"/>
</dbReference>
<dbReference type="EMBL" id="CAJFCV020000002">
    <property type="protein sequence ID" value="CAG9099785.1"/>
    <property type="molecule type" value="Genomic_DNA"/>
</dbReference>
<dbReference type="GO" id="GO:0004089">
    <property type="term" value="F:carbonate dehydratase activity"/>
    <property type="evidence" value="ECO:0007669"/>
    <property type="project" value="InterPro"/>
</dbReference>
<dbReference type="GO" id="GO:0008270">
    <property type="term" value="F:zinc ion binding"/>
    <property type="evidence" value="ECO:0007669"/>
    <property type="project" value="InterPro"/>
</dbReference>
<evidence type="ECO:0000259" key="3">
    <source>
        <dbReference type="PROSITE" id="PS51144"/>
    </source>
</evidence>
<dbReference type="Proteomes" id="UP000659654">
    <property type="component" value="Unassembled WGS sequence"/>
</dbReference>
<dbReference type="PANTHER" id="PTHR18952:SF208">
    <property type="entry name" value="CARBONIC ANHYDRASE XA-RELATED"/>
    <property type="match status" value="1"/>
</dbReference>
<dbReference type="EMBL" id="CAJFDI010000002">
    <property type="protein sequence ID" value="CAD5216522.1"/>
    <property type="molecule type" value="Genomic_DNA"/>
</dbReference>
<dbReference type="SUPFAM" id="SSF51069">
    <property type="entry name" value="Carbonic anhydrase"/>
    <property type="match status" value="1"/>
</dbReference>
<dbReference type="SMR" id="A0A1I7SWQ0"/>
<evidence type="ECO:0000313" key="6">
    <source>
        <dbReference type="Proteomes" id="UP000095284"/>
    </source>
</evidence>
<evidence type="ECO:0000313" key="4">
    <source>
        <dbReference type="EMBL" id="CAD5216522.1"/>
    </source>
</evidence>
<dbReference type="InterPro" id="IPR023561">
    <property type="entry name" value="Carbonic_anhydrase_a-class"/>
</dbReference>
<dbReference type="InterPro" id="IPR001148">
    <property type="entry name" value="CA_dom"/>
</dbReference>
<dbReference type="OrthoDB" id="5978072at2759"/>
<protein>
    <submittedName>
        <fullName evidence="4">(pine wood nematode) hypothetical protein</fullName>
    </submittedName>
    <submittedName>
        <fullName evidence="8">Alpha-carbonic anhydrase domain-containing protein</fullName>
    </submittedName>
</protein>
<evidence type="ECO:0000313" key="5">
    <source>
        <dbReference type="EMBL" id="CAG9099785.1"/>
    </source>
</evidence>
<dbReference type="Proteomes" id="UP000582659">
    <property type="component" value="Unassembled WGS sequence"/>
</dbReference>
<name>A0A1I7SWQ0_BURXY</name>
<dbReference type="SMART" id="SM01057">
    <property type="entry name" value="Carb_anhydrase"/>
    <property type="match status" value="1"/>
</dbReference>
<reference evidence="5" key="2">
    <citation type="submission" date="2020-08" db="EMBL/GenBank/DDBJ databases">
        <authorList>
            <person name="Kikuchi T."/>
        </authorList>
    </citation>
    <scope>NUCLEOTIDE SEQUENCE</scope>
    <source>
        <strain evidence="4">Ka4C1</strain>
    </source>
</reference>
<dbReference type="Gene3D" id="3.10.200.10">
    <property type="entry name" value="Alpha carbonic anhydrase"/>
    <property type="match status" value="1"/>
</dbReference>
<keyword evidence="2" id="KW-0732">Signal</keyword>
<feature type="domain" description="Alpha-carbonic anhydrase" evidence="3">
    <location>
        <begin position="25"/>
        <end position="292"/>
    </location>
</feature>
<organism evidence="6 8">
    <name type="scientific">Bursaphelenchus xylophilus</name>
    <name type="common">Pinewood nematode worm</name>
    <name type="synonym">Aphelenchoides xylophilus</name>
    <dbReference type="NCBI Taxonomy" id="6326"/>
    <lineage>
        <taxon>Eukaryota</taxon>
        <taxon>Metazoa</taxon>
        <taxon>Ecdysozoa</taxon>
        <taxon>Nematoda</taxon>
        <taxon>Chromadorea</taxon>
        <taxon>Rhabditida</taxon>
        <taxon>Tylenchina</taxon>
        <taxon>Tylenchomorpha</taxon>
        <taxon>Aphelenchoidea</taxon>
        <taxon>Aphelenchoididae</taxon>
        <taxon>Bursaphelenchus</taxon>
    </lineage>
</organism>
<gene>
    <name evidence="4" type="ORF">BXYJ_LOCUS4577</name>
</gene>
<accession>A0A1I7SWQ0</accession>
<dbReference type="eggNOG" id="KOG0382">
    <property type="taxonomic scope" value="Eukaryota"/>
</dbReference>
<dbReference type="PANTHER" id="PTHR18952">
    <property type="entry name" value="CARBONIC ANHYDRASE"/>
    <property type="match status" value="1"/>
</dbReference>
<reference evidence="8" key="1">
    <citation type="submission" date="2016-11" db="UniProtKB">
        <authorList>
            <consortium name="WormBaseParasite"/>
        </authorList>
    </citation>
    <scope>IDENTIFICATION</scope>
</reference>
<dbReference type="AlphaFoldDB" id="A0A1I7SWQ0"/>
<dbReference type="Proteomes" id="UP000095284">
    <property type="component" value="Unplaced"/>
</dbReference>
<evidence type="ECO:0000256" key="2">
    <source>
        <dbReference type="SAM" id="SignalP"/>
    </source>
</evidence>
<evidence type="ECO:0000313" key="8">
    <source>
        <dbReference type="WBParaSite" id="BXY_1748100.1"/>
    </source>
</evidence>
<keyword evidence="7" id="KW-1185">Reference proteome</keyword>
<dbReference type="WBParaSite" id="BXY_1748100.1">
    <property type="protein sequence ID" value="BXY_1748100.1"/>
    <property type="gene ID" value="BXY_1748100"/>
</dbReference>
<feature type="chain" id="PRO_5035400007" evidence="2">
    <location>
        <begin position="24"/>
        <end position="347"/>
    </location>
</feature>
<feature type="signal peptide" evidence="2">
    <location>
        <begin position="1"/>
        <end position="23"/>
    </location>
</feature>
<sequence>MSSDLFRMRTLWWLMVTVMTALAEYPWTFDNDLFGGPDFWGLMNKHWRMCTLGQLQSPVNIDPSRLLFDPALTPLKYQEVQIDAEIQNTGQMPLLQFNNSEIKMNISGGPVSPYSFTLHHIAFHFGRTKDNERGSEHTVDRVRFPAEIQLMGYNSDLYHNFTEAMSQPKGLIGIAVIVDIGEYPNAELRRLTVASQSIVYKDSKAQIQRFRPFSLLPKSETYITYDGSLTHPGCHETVTWVVMNHPIYITQDDLAIWDDLQQTDQKQLSPVYMGPNYRPLKPVNGRLFRTNINVKYKSRTDGSCPSNIYVDMGYRSNPKRSINNTSLNALQRRHANFWSDVDSNLGF</sequence>
<evidence type="ECO:0000256" key="1">
    <source>
        <dbReference type="ARBA" id="ARBA00010718"/>
    </source>
</evidence>
<comment type="similarity">
    <text evidence="1">Belongs to the alpha-carbonic anhydrase family.</text>
</comment>
<dbReference type="InterPro" id="IPR036398">
    <property type="entry name" value="CA_dom_sf"/>
</dbReference>
<dbReference type="Pfam" id="PF00194">
    <property type="entry name" value="Carb_anhydrase"/>
    <property type="match status" value="1"/>
</dbReference>
<evidence type="ECO:0000313" key="7">
    <source>
        <dbReference type="Proteomes" id="UP000659654"/>
    </source>
</evidence>
<proteinExistence type="inferred from homology"/>
<dbReference type="PROSITE" id="PS51144">
    <property type="entry name" value="ALPHA_CA_2"/>
    <property type="match status" value="1"/>
</dbReference>